<feature type="transmembrane region" description="Helical" evidence="1">
    <location>
        <begin position="482"/>
        <end position="506"/>
    </location>
</feature>
<feature type="transmembrane region" description="Helical" evidence="1">
    <location>
        <begin position="545"/>
        <end position="567"/>
    </location>
</feature>
<keyword evidence="1" id="KW-0472">Membrane</keyword>
<keyword evidence="1" id="KW-1133">Transmembrane helix</keyword>
<dbReference type="PANTHER" id="PTHR34553">
    <property type="entry name" value="OS05G0597400 PROTEIN"/>
    <property type="match status" value="1"/>
</dbReference>
<dbReference type="Proteomes" id="UP000036987">
    <property type="component" value="Unassembled WGS sequence"/>
</dbReference>
<dbReference type="PANTHER" id="PTHR34553:SF4">
    <property type="entry name" value="G1_S-SPECIFIC CYCLIN-E PROTEIN"/>
    <property type="match status" value="1"/>
</dbReference>
<feature type="transmembrane region" description="Helical" evidence="1">
    <location>
        <begin position="443"/>
        <end position="461"/>
    </location>
</feature>
<feature type="transmembrane region" description="Helical" evidence="1">
    <location>
        <begin position="512"/>
        <end position="538"/>
    </location>
</feature>
<protein>
    <submittedName>
        <fullName evidence="2">Uncharacterized protein</fullName>
    </submittedName>
</protein>
<proteinExistence type="predicted"/>
<sequence length="672" mass="76679">MDVNSNTGGAVSLRNRHFFPLTGLQIGDLQSYLSRISVFLAFESNKLFILVDNQPWSAGKDASPVHLWQLMVTKARLSPFANRSSKRRIEDPRRIDFEKTSISRPKKSKQLYKWFSLINTVVHNKKPIHPMKKLKNSLLFNSDLQNILHGYIIFEVSWGQIRGINYLNELQTDTSMALEAKIMNRWEFDSVKHASSCISSWFLGTSHERKIFEEYLDGEDFYDACDEASNDFYGPVTSNQCIFIPDDEHGSYSFSTPPAHGSHKRRKIIKSISDVTDLEESTSDICNKNDNETVDSRSCSSDSDTETADISCKITHHKDVLILLRFDDPDLPFSFKKVIVSDLRLLTLLEYGLPSWVLFLQSYPVLCHVYRPWMCPLARALYVLVSLSTVLIGFYDLYKNVPILKTTAARICGPYFDWVESWEMISRVRYIGTILFLHNFEKAVAWFLMITHAIKSVLSIVTRPIARPILEVVEIILPSWNISLEIVGMLSTVILSLVGSTCTMIMSTAQIIFWPLWFIVSVLEGIGTSILQPIFWIFQKILVTPITLVIGSTNFIGMICSYCISFLKDISSIVGVLLKFGSATKIPIETSEISLLRSLWNDLFSQIFRAIRSILYGFIAFFAACNRHRLSIYNYFREFFHFSDVTDGTKLTCPTNLSKPKASKAVEEKKVN</sequence>
<reference evidence="3" key="1">
    <citation type="journal article" date="2016" name="Nature">
        <title>The genome of the seagrass Zostera marina reveals angiosperm adaptation to the sea.</title>
        <authorList>
            <person name="Olsen J.L."/>
            <person name="Rouze P."/>
            <person name="Verhelst B."/>
            <person name="Lin Y.-C."/>
            <person name="Bayer T."/>
            <person name="Collen J."/>
            <person name="Dattolo E."/>
            <person name="De Paoli E."/>
            <person name="Dittami S."/>
            <person name="Maumus F."/>
            <person name="Michel G."/>
            <person name="Kersting A."/>
            <person name="Lauritano C."/>
            <person name="Lohaus R."/>
            <person name="Toepel M."/>
            <person name="Tonon T."/>
            <person name="Vanneste K."/>
            <person name="Amirebrahimi M."/>
            <person name="Brakel J."/>
            <person name="Bostroem C."/>
            <person name="Chovatia M."/>
            <person name="Grimwood J."/>
            <person name="Jenkins J.W."/>
            <person name="Jueterbock A."/>
            <person name="Mraz A."/>
            <person name="Stam W.T."/>
            <person name="Tice H."/>
            <person name="Bornberg-Bauer E."/>
            <person name="Green P.J."/>
            <person name="Pearson G.A."/>
            <person name="Procaccini G."/>
            <person name="Duarte C.M."/>
            <person name="Schmutz J."/>
            <person name="Reusch T.B.H."/>
            <person name="Van de Peer Y."/>
        </authorList>
    </citation>
    <scope>NUCLEOTIDE SEQUENCE [LARGE SCALE GENOMIC DNA]</scope>
    <source>
        <strain evidence="3">cv. Finnish</strain>
    </source>
</reference>
<dbReference type="OrthoDB" id="1915931at2759"/>
<organism evidence="2 3">
    <name type="scientific">Zostera marina</name>
    <name type="common">Eelgrass</name>
    <dbReference type="NCBI Taxonomy" id="29655"/>
    <lineage>
        <taxon>Eukaryota</taxon>
        <taxon>Viridiplantae</taxon>
        <taxon>Streptophyta</taxon>
        <taxon>Embryophyta</taxon>
        <taxon>Tracheophyta</taxon>
        <taxon>Spermatophyta</taxon>
        <taxon>Magnoliopsida</taxon>
        <taxon>Liliopsida</taxon>
        <taxon>Zosteraceae</taxon>
        <taxon>Zostera</taxon>
    </lineage>
</organism>
<evidence type="ECO:0000256" key="1">
    <source>
        <dbReference type="SAM" id="Phobius"/>
    </source>
</evidence>
<dbReference type="AlphaFoldDB" id="A0A0K9Q598"/>
<dbReference type="STRING" id="29655.A0A0K9Q598"/>
<evidence type="ECO:0000313" key="3">
    <source>
        <dbReference type="Proteomes" id="UP000036987"/>
    </source>
</evidence>
<dbReference type="OMA" id="DDAMRNK"/>
<accession>A0A0K9Q598</accession>
<keyword evidence="3" id="KW-1185">Reference proteome</keyword>
<name>A0A0K9Q598_ZOSMR</name>
<evidence type="ECO:0000313" key="2">
    <source>
        <dbReference type="EMBL" id="KMZ76451.1"/>
    </source>
</evidence>
<keyword evidence="1" id="KW-0812">Transmembrane</keyword>
<feature type="transmembrane region" description="Helical" evidence="1">
    <location>
        <begin position="377"/>
        <end position="395"/>
    </location>
</feature>
<dbReference type="EMBL" id="LFYR01000025">
    <property type="protein sequence ID" value="KMZ76451.1"/>
    <property type="molecule type" value="Genomic_DNA"/>
</dbReference>
<comment type="caution">
    <text evidence="2">The sequence shown here is derived from an EMBL/GenBank/DDBJ whole genome shotgun (WGS) entry which is preliminary data.</text>
</comment>
<gene>
    <name evidence="2" type="ORF">ZOSMA_101G00350</name>
</gene>